<reference evidence="2 3" key="1">
    <citation type="submission" date="2018-10" db="EMBL/GenBank/DDBJ databases">
        <authorList>
            <consortium name="Molecular Microbiology and Infection Unit (UMMI)"/>
            <person name="Machado M."/>
        </authorList>
    </citation>
    <scope>NUCLEOTIDE SEQUENCE [LARGE SCALE GENOMIC DNA]</scope>
    <source>
        <strain evidence="2">FMV2238.02</strain>
    </source>
</reference>
<dbReference type="Proteomes" id="UP000280759">
    <property type="component" value="Unassembled WGS sequence"/>
</dbReference>
<feature type="chain" id="PRO_5018294394" evidence="1">
    <location>
        <begin position="32"/>
        <end position="116"/>
    </location>
</feature>
<dbReference type="EMBL" id="UXEP01000001">
    <property type="protein sequence ID" value="VDC41589.1"/>
    <property type="molecule type" value="Genomic_DNA"/>
</dbReference>
<name>A0A3P5XLV7_STRCB</name>
<keyword evidence="1" id="KW-0732">Signal</keyword>
<protein>
    <submittedName>
        <fullName evidence="2">Uncharacterized protein</fullName>
    </submittedName>
</protein>
<dbReference type="AlphaFoldDB" id="A0A3P5XLV7"/>
<evidence type="ECO:0000313" key="3">
    <source>
        <dbReference type="Proteomes" id="UP000280759"/>
    </source>
</evidence>
<gene>
    <name evidence="2" type="ORF">FMV2238Y02_00770</name>
</gene>
<evidence type="ECO:0000256" key="1">
    <source>
        <dbReference type="SAM" id="SignalP"/>
    </source>
</evidence>
<proteinExistence type="predicted"/>
<keyword evidence="3" id="KW-1185">Reference proteome</keyword>
<evidence type="ECO:0000313" key="2">
    <source>
        <dbReference type="EMBL" id="VDC41589.1"/>
    </source>
</evidence>
<feature type="signal peptide" evidence="1">
    <location>
        <begin position="1"/>
        <end position="31"/>
    </location>
</feature>
<accession>A0A3P5XLV7</accession>
<sequence precursor="true">MSSKKKLVLGIAHLSIAMLGASLLVANPVSADGRTSNPDYKTGFTEGESAGYHEGFYPYDYSLYQSPSKTRPGNEDYAKGYNEGFQQGYSKGKEKYTNQSIFAKAWYLLTCLFVTR</sequence>
<organism evidence="2 3">
    <name type="scientific">Streptococcus canis</name>
    <dbReference type="NCBI Taxonomy" id="1329"/>
    <lineage>
        <taxon>Bacteria</taxon>
        <taxon>Bacillati</taxon>
        <taxon>Bacillota</taxon>
        <taxon>Bacilli</taxon>
        <taxon>Lactobacillales</taxon>
        <taxon>Streptococcaceae</taxon>
        <taxon>Streptococcus</taxon>
    </lineage>
</organism>